<keyword evidence="2" id="KW-1185">Reference proteome</keyword>
<dbReference type="Proteomes" id="UP000789803">
    <property type="component" value="Unassembled WGS sequence"/>
</dbReference>
<accession>A0ABM8Q564</accession>
<evidence type="ECO:0008006" key="3">
    <source>
        <dbReference type="Google" id="ProtNLM"/>
    </source>
</evidence>
<proteinExistence type="predicted"/>
<organism evidence="1 2">
    <name type="scientific">Campylobacter majalis</name>
    <dbReference type="NCBI Taxonomy" id="2790656"/>
    <lineage>
        <taxon>Bacteria</taxon>
        <taxon>Pseudomonadati</taxon>
        <taxon>Campylobacterota</taxon>
        <taxon>Epsilonproteobacteria</taxon>
        <taxon>Campylobacterales</taxon>
        <taxon>Campylobacteraceae</taxon>
        <taxon>Campylobacter</taxon>
    </lineage>
</organism>
<evidence type="ECO:0000313" key="1">
    <source>
        <dbReference type="EMBL" id="CAD7287929.1"/>
    </source>
</evidence>
<protein>
    <recommendedName>
        <fullName evidence="3">DUF177 domain-containing protein</fullName>
    </recommendedName>
</protein>
<reference evidence="1 2" key="1">
    <citation type="submission" date="2020-11" db="EMBL/GenBank/DDBJ databases">
        <authorList>
            <person name="Peeters C."/>
        </authorList>
    </citation>
    <scope>NUCLEOTIDE SEQUENCE [LARGE SCALE GENOMIC DNA]</scope>
    <source>
        <strain evidence="1 2">LMG 7974</strain>
    </source>
</reference>
<sequence>MKVPFAKISTNTLDFDIEKDGLKFHGILKRKTNTLVLCNAKILGTTTHICDRCGIDIRLTLSENVDLMLSDGVYKDCENELGDVIEFFDGCIDLNEILISEVEAYNSDYFYCDSCKDIDKNL</sequence>
<gene>
    <name evidence="1" type="ORF">LMG7974_00781</name>
</gene>
<dbReference type="EMBL" id="CAJHOF010000005">
    <property type="protein sequence ID" value="CAD7287929.1"/>
    <property type="molecule type" value="Genomic_DNA"/>
</dbReference>
<evidence type="ECO:0000313" key="2">
    <source>
        <dbReference type="Proteomes" id="UP000789803"/>
    </source>
</evidence>
<dbReference type="RefSeq" id="WP_229932587.1">
    <property type="nucleotide sequence ID" value="NZ_CAJHOF010000005.1"/>
</dbReference>
<name>A0ABM8Q564_9BACT</name>
<comment type="caution">
    <text evidence="1">The sequence shown here is derived from an EMBL/GenBank/DDBJ whole genome shotgun (WGS) entry which is preliminary data.</text>
</comment>